<accession>A0A366HKL2</accession>
<organism evidence="2 3">
    <name type="scientific">Roseimicrobium gellanilyticum</name>
    <dbReference type="NCBI Taxonomy" id="748857"/>
    <lineage>
        <taxon>Bacteria</taxon>
        <taxon>Pseudomonadati</taxon>
        <taxon>Verrucomicrobiota</taxon>
        <taxon>Verrucomicrobiia</taxon>
        <taxon>Verrucomicrobiales</taxon>
        <taxon>Verrucomicrobiaceae</taxon>
        <taxon>Roseimicrobium</taxon>
    </lineage>
</organism>
<dbReference type="EMBL" id="QNRR01000006">
    <property type="protein sequence ID" value="RBP42660.1"/>
    <property type="molecule type" value="Genomic_DNA"/>
</dbReference>
<keyword evidence="3" id="KW-1185">Reference proteome</keyword>
<protein>
    <submittedName>
        <fullName evidence="2">Uncharacterized protein</fullName>
    </submittedName>
</protein>
<proteinExistence type="predicted"/>
<evidence type="ECO:0000313" key="2">
    <source>
        <dbReference type="EMBL" id="RBP42660.1"/>
    </source>
</evidence>
<reference evidence="2 3" key="1">
    <citation type="submission" date="2018-06" db="EMBL/GenBank/DDBJ databases">
        <title>Genomic Encyclopedia of Type Strains, Phase IV (KMG-IV): sequencing the most valuable type-strain genomes for metagenomic binning, comparative biology and taxonomic classification.</title>
        <authorList>
            <person name="Goeker M."/>
        </authorList>
    </citation>
    <scope>NUCLEOTIDE SEQUENCE [LARGE SCALE GENOMIC DNA]</scope>
    <source>
        <strain evidence="2 3">DSM 25532</strain>
    </source>
</reference>
<gene>
    <name evidence="2" type="ORF">DES53_106369</name>
</gene>
<evidence type="ECO:0000256" key="1">
    <source>
        <dbReference type="SAM" id="Phobius"/>
    </source>
</evidence>
<dbReference type="RefSeq" id="WP_170157210.1">
    <property type="nucleotide sequence ID" value="NZ_QNRR01000006.1"/>
</dbReference>
<keyword evidence="1" id="KW-0812">Transmembrane</keyword>
<feature type="transmembrane region" description="Helical" evidence="1">
    <location>
        <begin position="32"/>
        <end position="53"/>
    </location>
</feature>
<keyword evidence="1" id="KW-0472">Membrane</keyword>
<name>A0A366HKL2_9BACT</name>
<feature type="transmembrane region" description="Helical" evidence="1">
    <location>
        <begin position="7"/>
        <end position="26"/>
    </location>
</feature>
<keyword evidence="1" id="KW-1133">Transmembrane helix</keyword>
<dbReference type="Proteomes" id="UP000253426">
    <property type="component" value="Unassembled WGS sequence"/>
</dbReference>
<comment type="caution">
    <text evidence="2">The sequence shown here is derived from an EMBL/GenBank/DDBJ whole genome shotgun (WGS) entry which is preliminary data.</text>
</comment>
<evidence type="ECO:0000313" key="3">
    <source>
        <dbReference type="Proteomes" id="UP000253426"/>
    </source>
</evidence>
<dbReference type="AlphaFoldDB" id="A0A366HKL2"/>
<sequence length="168" mass="18572">MTRRQLHSAIGIVMTMLAAVLGWYFILMQRQLGPFLLTCGVYIVALLVGARLLRAHVPLHRRQRPDSPPEIISLKLGLQGEGLADILAAMSLDGQRTTRPGILLRPRQYELYKASKTFANGTWTWWVETSGGEIVAYAASYQSDESPVLDTGWTEATGSTAFLNNPGR</sequence>